<dbReference type="InterPro" id="IPR043129">
    <property type="entry name" value="ATPase_NBD"/>
</dbReference>
<dbReference type="PANTHER" id="PTHR43190:SF3">
    <property type="entry name" value="N-ACETYL-D-GLUCOSAMINE KINASE"/>
    <property type="match status" value="1"/>
</dbReference>
<dbReference type="InterPro" id="IPR052519">
    <property type="entry name" value="Euk-type_GlcNAc_Kinase"/>
</dbReference>
<dbReference type="EMBL" id="QUNS01000003">
    <property type="protein sequence ID" value="REH52339.1"/>
    <property type="molecule type" value="Genomic_DNA"/>
</dbReference>
<sequence>MILIADSGSTKCDWIVLNVNQSNIQSRIRTKGINPSILKKKAIHKTIRSSKELIACKEEINSIYFFGAGCNNEKSKEKIQSVLLHYYSNAKRIEIQEDIMLAVLSASVEPSVVCILGTGSNCCFFDGNKIQKRITSMGYLLMDEGSGNHLGKQLLKAYYFNELPNDLKFSFEKEFNLNSDKVLSKLYNSKTPNKYLAKYARFLFTNIENSYVQELVASCVSEFINKQLITYKEELEKKPLYFIGSVAYHAKKIINEELAKNNLKPVTLFIRRPLTMFIQKIQNNPKLLEKSFS</sequence>
<dbReference type="CDD" id="cd24079">
    <property type="entry name" value="ASKHA_NBD_PG1100-like"/>
    <property type="match status" value="1"/>
</dbReference>
<dbReference type="AlphaFoldDB" id="A0A3E0I0U1"/>
<keyword evidence="2" id="KW-0418">Kinase</keyword>
<protein>
    <submittedName>
        <fullName evidence="2">N-acetylglucosamine kinase-like BadF-type ATPase</fullName>
    </submittedName>
</protein>
<reference evidence="2 3" key="1">
    <citation type="submission" date="2018-08" db="EMBL/GenBank/DDBJ databases">
        <title>Genomic Encyclopedia of Type Strains, Phase IV (KMG-IV): sequencing the most valuable type-strain genomes for metagenomic binning, comparative biology and taxonomic classification.</title>
        <authorList>
            <person name="Goeker M."/>
        </authorList>
    </citation>
    <scope>NUCLEOTIDE SEQUENCE [LARGE SCALE GENOMIC DNA]</scope>
    <source>
        <strain evidence="2 3">DSM 18841</strain>
    </source>
</reference>
<keyword evidence="2" id="KW-0808">Transferase</keyword>
<feature type="domain" description="ATPase BadF/BadG/BcrA/BcrD type" evidence="1">
    <location>
        <begin position="6"/>
        <end position="158"/>
    </location>
</feature>
<dbReference type="Gene3D" id="1.10.720.160">
    <property type="match status" value="1"/>
</dbReference>
<name>A0A3E0I0U1_9FLAO</name>
<dbReference type="InterPro" id="IPR002731">
    <property type="entry name" value="ATPase_BadF"/>
</dbReference>
<dbReference type="Gene3D" id="3.30.420.40">
    <property type="match status" value="2"/>
</dbReference>
<dbReference type="SUPFAM" id="SSF53067">
    <property type="entry name" value="Actin-like ATPase domain"/>
    <property type="match status" value="2"/>
</dbReference>
<dbReference type="RefSeq" id="WP_115900701.1">
    <property type="nucleotide sequence ID" value="NZ_QUNS01000003.1"/>
</dbReference>
<dbReference type="Proteomes" id="UP000256884">
    <property type="component" value="Unassembled WGS sequence"/>
</dbReference>
<dbReference type="GO" id="GO:0016301">
    <property type="term" value="F:kinase activity"/>
    <property type="evidence" value="ECO:0007669"/>
    <property type="project" value="UniProtKB-KW"/>
</dbReference>
<keyword evidence="3" id="KW-1185">Reference proteome</keyword>
<organism evidence="2 3">
    <name type="scientific">Tenacibaculum gallaicum</name>
    <dbReference type="NCBI Taxonomy" id="561505"/>
    <lineage>
        <taxon>Bacteria</taxon>
        <taxon>Pseudomonadati</taxon>
        <taxon>Bacteroidota</taxon>
        <taxon>Flavobacteriia</taxon>
        <taxon>Flavobacteriales</taxon>
        <taxon>Flavobacteriaceae</taxon>
        <taxon>Tenacibaculum</taxon>
    </lineage>
</organism>
<comment type="caution">
    <text evidence="2">The sequence shown here is derived from an EMBL/GenBank/DDBJ whole genome shotgun (WGS) entry which is preliminary data.</text>
</comment>
<gene>
    <name evidence="2" type="ORF">C7448_10371</name>
</gene>
<evidence type="ECO:0000313" key="3">
    <source>
        <dbReference type="Proteomes" id="UP000256884"/>
    </source>
</evidence>
<accession>A0A3E0I0U1</accession>
<proteinExistence type="predicted"/>
<dbReference type="Pfam" id="PF01869">
    <property type="entry name" value="BcrAD_BadFG"/>
    <property type="match status" value="1"/>
</dbReference>
<dbReference type="PANTHER" id="PTHR43190">
    <property type="entry name" value="N-ACETYL-D-GLUCOSAMINE KINASE"/>
    <property type="match status" value="1"/>
</dbReference>
<evidence type="ECO:0000313" key="2">
    <source>
        <dbReference type="EMBL" id="REH52339.1"/>
    </source>
</evidence>
<evidence type="ECO:0000259" key="1">
    <source>
        <dbReference type="Pfam" id="PF01869"/>
    </source>
</evidence>
<dbReference type="OrthoDB" id="871343at2"/>